<dbReference type="EMBL" id="JAMZFV010000005">
    <property type="protein sequence ID" value="MCP1109657.1"/>
    <property type="molecule type" value="Genomic_DNA"/>
</dbReference>
<comment type="caution">
    <text evidence="2">The sequence shown here is derived from an EMBL/GenBank/DDBJ whole genome shotgun (WGS) entry which is preliminary data.</text>
</comment>
<proteinExistence type="predicted"/>
<dbReference type="Proteomes" id="UP001523565">
    <property type="component" value="Unassembled WGS sequence"/>
</dbReference>
<keyword evidence="1" id="KW-0472">Membrane</keyword>
<dbReference type="Pfam" id="PF04346">
    <property type="entry name" value="EutH"/>
    <property type="match status" value="1"/>
</dbReference>
<name>A0ABT1EG22_9FIRM</name>
<dbReference type="RefSeq" id="WP_262068538.1">
    <property type="nucleotide sequence ID" value="NZ_JAMXOC010000005.1"/>
</dbReference>
<evidence type="ECO:0000313" key="3">
    <source>
        <dbReference type="Proteomes" id="UP001523565"/>
    </source>
</evidence>
<protein>
    <submittedName>
        <fullName evidence="2">Ethanolamine utilization protein EutH</fullName>
    </submittedName>
</protein>
<feature type="transmembrane region" description="Helical" evidence="1">
    <location>
        <begin position="35"/>
        <end position="57"/>
    </location>
</feature>
<gene>
    <name evidence="2" type="ORF">NK118_05240</name>
</gene>
<keyword evidence="1" id="KW-0812">Transmembrane</keyword>
<organism evidence="2 3">
    <name type="scientific">Ohessyouella blattaphilus</name>
    <dbReference type="NCBI Taxonomy" id="2949333"/>
    <lineage>
        <taxon>Bacteria</taxon>
        <taxon>Bacillati</taxon>
        <taxon>Bacillota</taxon>
        <taxon>Clostridia</taxon>
        <taxon>Lachnospirales</taxon>
        <taxon>Lachnospiraceae</taxon>
        <taxon>Ohessyouella</taxon>
    </lineage>
</organism>
<accession>A0ABT1EG22</accession>
<reference evidence="2 3" key="1">
    <citation type="journal article" date="2022" name="Genome Biol. Evol.">
        <title>Host diet, physiology and behaviors set the stage for Lachnospiraceae cladogenesis.</title>
        <authorList>
            <person name="Vera-Ponce De Leon A."/>
            <person name="Schneider M."/>
            <person name="Jahnes B.C."/>
            <person name="Sadowski V."/>
            <person name="Camuy-Velez L.A."/>
            <person name="Duan J."/>
            <person name="Sabree Z.L."/>
        </authorList>
    </citation>
    <scope>NUCLEOTIDE SEQUENCE [LARGE SCALE GENOMIC DNA]</scope>
    <source>
        <strain evidence="2 3">PAL227</strain>
    </source>
</reference>
<sequence length="65" mass="6788">MNNRGKLINIAFAVSGSFVLGDVLAFTGGANPEMVFPVIVAKLSGGILAIALTLFLLKRGKIKVD</sequence>
<dbReference type="PANTHER" id="PTHR40089:SF1">
    <property type="entry name" value="ETHANOLAMINE PERMEASE EUTH-RELATED"/>
    <property type="match status" value="1"/>
</dbReference>
<keyword evidence="1" id="KW-1133">Transmembrane helix</keyword>
<dbReference type="PANTHER" id="PTHR40089">
    <property type="entry name" value="ETHANOLAMINE UTILIZATION PROTEIN EUTH"/>
    <property type="match status" value="1"/>
</dbReference>
<keyword evidence="3" id="KW-1185">Reference proteome</keyword>
<evidence type="ECO:0000256" key="1">
    <source>
        <dbReference type="SAM" id="Phobius"/>
    </source>
</evidence>
<dbReference type="InterPro" id="IPR007441">
    <property type="entry name" value="EutH"/>
</dbReference>
<evidence type="ECO:0000313" key="2">
    <source>
        <dbReference type="EMBL" id="MCP1109657.1"/>
    </source>
</evidence>